<proteinExistence type="predicted"/>
<sequence length="120" mass="13432">MSSKALTLKRIEEIVAPRPEEKQYTEDELRECEEVLIAYAEKLAKEGNPAAGPLVSELKKLEDRELIMEVTLEESKSAFALKNFAKAKTSLVLARTNANAGAYVSTKMQVNWLILLSKFT</sequence>
<name>A0A3P7J2D8_STRVU</name>
<evidence type="ECO:0000313" key="1">
    <source>
        <dbReference type="EMBL" id="VDM77096.1"/>
    </source>
</evidence>
<dbReference type="AlphaFoldDB" id="A0A3P7J2D8"/>
<dbReference type="Gene3D" id="1.25.40.570">
    <property type="match status" value="1"/>
</dbReference>
<reference evidence="1 2" key="1">
    <citation type="submission" date="2018-11" db="EMBL/GenBank/DDBJ databases">
        <authorList>
            <consortium name="Pathogen Informatics"/>
        </authorList>
    </citation>
    <scope>NUCLEOTIDE SEQUENCE [LARGE SCALE GENOMIC DNA]</scope>
</reference>
<protein>
    <submittedName>
        <fullName evidence="1">Uncharacterized protein</fullName>
    </submittedName>
</protein>
<gene>
    <name evidence="1" type="ORF">SVUK_LOCUS12094</name>
</gene>
<accession>A0A3P7J2D8</accession>
<keyword evidence="2" id="KW-1185">Reference proteome</keyword>
<dbReference type="EMBL" id="UYYB01098423">
    <property type="protein sequence ID" value="VDM77096.1"/>
    <property type="molecule type" value="Genomic_DNA"/>
</dbReference>
<organism evidence="1 2">
    <name type="scientific">Strongylus vulgaris</name>
    <name type="common">Blood worm</name>
    <dbReference type="NCBI Taxonomy" id="40348"/>
    <lineage>
        <taxon>Eukaryota</taxon>
        <taxon>Metazoa</taxon>
        <taxon>Ecdysozoa</taxon>
        <taxon>Nematoda</taxon>
        <taxon>Chromadorea</taxon>
        <taxon>Rhabditida</taxon>
        <taxon>Rhabditina</taxon>
        <taxon>Rhabditomorpha</taxon>
        <taxon>Strongyloidea</taxon>
        <taxon>Strongylidae</taxon>
        <taxon>Strongylus</taxon>
    </lineage>
</organism>
<dbReference type="OrthoDB" id="1418352at2759"/>
<dbReference type="Proteomes" id="UP000270094">
    <property type="component" value="Unassembled WGS sequence"/>
</dbReference>
<evidence type="ECO:0000313" key="2">
    <source>
        <dbReference type="Proteomes" id="UP000270094"/>
    </source>
</evidence>